<protein>
    <submittedName>
        <fullName evidence="2">Uncharacterized protein</fullName>
    </submittedName>
</protein>
<sequence length="21" mass="2510">MKRDSFFQSSNHEDVNKRLGN</sequence>
<organism evidence="2">
    <name type="scientific">Rhizophora mucronata</name>
    <name type="common">Asiatic mangrove</name>
    <dbReference type="NCBI Taxonomy" id="61149"/>
    <lineage>
        <taxon>Eukaryota</taxon>
        <taxon>Viridiplantae</taxon>
        <taxon>Streptophyta</taxon>
        <taxon>Embryophyta</taxon>
        <taxon>Tracheophyta</taxon>
        <taxon>Spermatophyta</taxon>
        <taxon>Magnoliopsida</taxon>
        <taxon>eudicotyledons</taxon>
        <taxon>Gunneridae</taxon>
        <taxon>Pentapetalae</taxon>
        <taxon>rosids</taxon>
        <taxon>fabids</taxon>
        <taxon>Malpighiales</taxon>
        <taxon>Rhizophoraceae</taxon>
        <taxon>Rhizophora</taxon>
    </lineage>
</organism>
<dbReference type="EMBL" id="GGEC01085175">
    <property type="protein sequence ID" value="MBX65659.1"/>
    <property type="molecule type" value="Transcribed_RNA"/>
</dbReference>
<dbReference type="AlphaFoldDB" id="A0A2P2QF93"/>
<accession>A0A2P2QF93</accession>
<proteinExistence type="predicted"/>
<name>A0A2P2QF93_RHIMU</name>
<evidence type="ECO:0000313" key="2">
    <source>
        <dbReference type="EMBL" id="MBX65659.1"/>
    </source>
</evidence>
<feature type="region of interest" description="Disordered" evidence="1">
    <location>
        <begin position="1"/>
        <end position="21"/>
    </location>
</feature>
<reference evidence="2" key="1">
    <citation type="submission" date="2018-02" db="EMBL/GenBank/DDBJ databases">
        <title>Rhizophora mucronata_Transcriptome.</title>
        <authorList>
            <person name="Meera S.P."/>
            <person name="Sreeshan A."/>
            <person name="Augustine A."/>
        </authorList>
    </citation>
    <scope>NUCLEOTIDE SEQUENCE</scope>
    <source>
        <tissue evidence="2">Leaf</tissue>
    </source>
</reference>
<evidence type="ECO:0000256" key="1">
    <source>
        <dbReference type="SAM" id="MobiDB-lite"/>
    </source>
</evidence>